<dbReference type="EMBL" id="LAZR01041750">
    <property type="protein sequence ID" value="KKL11204.1"/>
    <property type="molecule type" value="Genomic_DNA"/>
</dbReference>
<accession>A0A0F9ANQ7</accession>
<gene>
    <name evidence="1" type="ORF">LCGC14_2548130</name>
</gene>
<proteinExistence type="predicted"/>
<reference evidence="1" key="1">
    <citation type="journal article" date="2015" name="Nature">
        <title>Complex archaea that bridge the gap between prokaryotes and eukaryotes.</title>
        <authorList>
            <person name="Spang A."/>
            <person name="Saw J.H."/>
            <person name="Jorgensen S.L."/>
            <person name="Zaremba-Niedzwiedzka K."/>
            <person name="Martijn J."/>
            <person name="Lind A.E."/>
            <person name="van Eijk R."/>
            <person name="Schleper C."/>
            <person name="Guy L."/>
            <person name="Ettema T.J."/>
        </authorList>
    </citation>
    <scope>NUCLEOTIDE SEQUENCE</scope>
</reference>
<dbReference type="AlphaFoldDB" id="A0A0F9ANQ7"/>
<comment type="caution">
    <text evidence="1">The sequence shown here is derived from an EMBL/GenBank/DDBJ whole genome shotgun (WGS) entry which is preliminary data.</text>
</comment>
<evidence type="ECO:0000313" key="1">
    <source>
        <dbReference type="EMBL" id="KKL11204.1"/>
    </source>
</evidence>
<protein>
    <submittedName>
        <fullName evidence="1">Uncharacterized protein</fullName>
    </submittedName>
</protein>
<name>A0A0F9ANQ7_9ZZZZ</name>
<organism evidence="1">
    <name type="scientific">marine sediment metagenome</name>
    <dbReference type="NCBI Taxonomy" id="412755"/>
    <lineage>
        <taxon>unclassified sequences</taxon>
        <taxon>metagenomes</taxon>
        <taxon>ecological metagenomes</taxon>
    </lineage>
</organism>
<feature type="non-terminal residue" evidence="1">
    <location>
        <position position="81"/>
    </location>
</feature>
<sequence>MSEKLERLSFGNFQRLDPEHGDCPDCGKKGIEFKVYRLGDGTIKKYKKCPDCSAKYKEEEVAKEKAAQQASIMGTRRKHRQ</sequence>